<dbReference type="PANTHER" id="PTHR21712:SF29">
    <property type="entry name" value="PRE-RRNA-PROCESSING PROTEIN FHL1"/>
    <property type="match status" value="1"/>
</dbReference>
<dbReference type="SUPFAM" id="SSF49879">
    <property type="entry name" value="SMAD/FHA domain"/>
    <property type="match status" value="1"/>
</dbReference>
<comment type="subcellular location">
    <subcellularLocation>
        <location evidence="3">Nucleus</location>
    </subcellularLocation>
</comment>
<dbReference type="GO" id="GO:0060962">
    <property type="term" value="P:regulation of ribosomal protein gene transcription by RNA polymerase II"/>
    <property type="evidence" value="ECO:0007669"/>
    <property type="project" value="InterPro"/>
</dbReference>
<dbReference type="EMBL" id="KZ857388">
    <property type="protein sequence ID" value="RDX53237.1"/>
    <property type="molecule type" value="Genomic_DNA"/>
</dbReference>
<dbReference type="Gene3D" id="1.10.10.10">
    <property type="entry name" value="Winged helix-like DNA-binding domain superfamily/Winged helix DNA-binding domain"/>
    <property type="match status" value="1"/>
</dbReference>
<dbReference type="SUPFAM" id="SSF46785">
    <property type="entry name" value="Winged helix' DNA-binding domain"/>
    <property type="match status" value="1"/>
</dbReference>
<feature type="compositionally biased region" description="Polar residues" evidence="4">
    <location>
        <begin position="1"/>
        <end position="10"/>
    </location>
</feature>
<dbReference type="GO" id="GO:0043565">
    <property type="term" value="F:sequence-specific DNA binding"/>
    <property type="evidence" value="ECO:0007669"/>
    <property type="project" value="InterPro"/>
</dbReference>
<evidence type="ECO:0000313" key="7">
    <source>
        <dbReference type="EMBL" id="RDX53237.1"/>
    </source>
</evidence>
<feature type="compositionally biased region" description="Acidic residues" evidence="4">
    <location>
        <begin position="631"/>
        <end position="641"/>
    </location>
</feature>
<dbReference type="CDD" id="cd22701">
    <property type="entry name" value="FHA_FKH1-like"/>
    <property type="match status" value="1"/>
</dbReference>
<keyword evidence="2 3" id="KW-0539">Nucleus</keyword>
<feature type="compositionally biased region" description="Polar residues" evidence="4">
    <location>
        <begin position="568"/>
        <end position="577"/>
    </location>
</feature>
<dbReference type="PRINTS" id="PR00053">
    <property type="entry name" value="FORKHEAD"/>
</dbReference>
<dbReference type="InterPro" id="IPR001766">
    <property type="entry name" value="Fork_head_dom"/>
</dbReference>
<feature type="compositionally biased region" description="Low complexity" evidence="4">
    <location>
        <begin position="605"/>
        <end position="630"/>
    </location>
</feature>
<dbReference type="Pfam" id="PF00498">
    <property type="entry name" value="FHA"/>
    <property type="match status" value="1"/>
</dbReference>
<feature type="domain" description="Fork-head" evidence="6">
    <location>
        <begin position="234"/>
        <end position="327"/>
    </location>
</feature>
<dbReference type="InterPro" id="IPR036390">
    <property type="entry name" value="WH_DNA-bd_sf"/>
</dbReference>
<dbReference type="InterPro" id="IPR000253">
    <property type="entry name" value="FHA_dom"/>
</dbReference>
<dbReference type="InterPro" id="IPR045178">
    <property type="entry name" value="Fhl1/FHA1"/>
</dbReference>
<dbReference type="PANTHER" id="PTHR21712">
    <property type="entry name" value="PRE-RRNA-PROCESSING PROTEIN FHL1"/>
    <property type="match status" value="1"/>
</dbReference>
<dbReference type="GO" id="GO:0003700">
    <property type="term" value="F:DNA-binding transcription factor activity"/>
    <property type="evidence" value="ECO:0007669"/>
    <property type="project" value="InterPro"/>
</dbReference>
<evidence type="ECO:0008006" key="9">
    <source>
        <dbReference type="Google" id="ProtNLM"/>
    </source>
</evidence>
<dbReference type="InterPro" id="IPR036388">
    <property type="entry name" value="WH-like_DNA-bd_sf"/>
</dbReference>
<dbReference type="SMART" id="SM00240">
    <property type="entry name" value="FHA"/>
    <property type="match status" value="1"/>
</dbReference>
<feature type="compositionally biased region" description="Pro residues" evidence="4">
    <location>
        <begin position="415"/>
        <end position="432"/>
    </location>
</feature>
<dbReference type="SMART" id="SM00339">
    <property type="entry name" value="FH"/>
    <property type="match status" value="1"/>
</dbReference>
<evidence type="ECO:0000259" key="5">
    <source>
        <dbReference type="PROSITE" id="PS50006"/>
    </source>
</evidence>
<dbReference type="PROSITE" id="PS50039">
    <property type="entry name" value="FORK_HEAD_3"/>
    <property type="match status" value="1"/>
</dbReference>
<protein>
    <recommendedName>
        <fullName evidence="9">FHA domain-containing protein</fullName>
    </recommendedName>
</protein>
<evidence type="ECO:0000256" key="2">
    <source>
        <dbReference type="ARBA" id="ARBA00023242"/>
    </source>
</evidence>
<feature type="compositionally biased region" description="Polar residues" evidence="4">
    <location>
        <begin position="376"/>
        <end position="393"/>
    </location>
</feature>
<feature type="compositionally biased region" description="Basic residues" evidence="4">
    <location>
        <begin position="547"/>
        <end position="557"/>
    </location>
</feature>
<proteinExistence type="predicted"/>
<accession>A0A371DL35</accession>
<feature type="region of interest" description="Disordered" evidence="4">
    <location>
        <begin position="542"/>
        <end position="662"/>
    </location>
</feature>
<dbReference type="Gene3D" id="2.60.200.20">
    <property type="match status" value="1"/>
</dbReference>
<keyword evidence="1 3" id="KW-0238">DNA-binding</keyword>
<organism evidence="7 8">
    <name type="scientific">Lentinus brumalis</name>
    <dbReference type="NCBI Taxonomy" id="2498619"/>
    <lineage>
        <taxon>Eukaryota</taxon>
        <taxon>Fungi</taxon>
        <taxon>Dikarya</taxon>
        <taxon>Basidiomycota</taxon>
        <taxon>Agaricomycotina</taxon>
        <taxon>Agaricomycetes</taxon>
        <taxon>Polyporales</taxon>
        <taxon>Polyporaceae</taxon>
        <taxon>Lentinus</taxon>
    </lineage>
</organism>
<gene>
    <name evidence="7" type="ORF">OH76DRAFT_1480246</name>
</gene>
<dbReference type="PROSITE" id="PS50006">
    <property type="entry name" value="FHA_DOMAIN"/>
    <property type="match status" value="1"/>
</dbReference>
<dbReference type="Pfam" id="PF00250">
    <property type="entry name" value="Forkhead"/>
    <property type="match status" value="1"/>
</dbReference>
<feature type="region of interest" description="Disordered" evidence="4">
    <location>
        <begin position="322"/>
        <end position="460"/>
    </location>
</feature>
<dbReference type="Proteomes" id="UP000256964">
    <property type="component" value="Unassembled WGS sequence"/>
</dbReference>
<feature type="region of interest" description="Disordered" evidence="4">
    <location>
        <begin position="136"/>
        <end position="232"/>
    </location>
</feature>
<reference evidence="7 8" key="1">
    <citation type="journal article" date="2018" name="Biotechnol. Biofuels">
        <title>Integrative visual omics of the white-rot fungus Polyporus brumalis exposes the biotechnological potential of its oxidative enzymes for delignifying raw plant biomass.</title>
        <authorList>
            <person name="Miyauchi S."/>
            <person name="Rancon A."/>
            <person name="Drula E."/>
            <person name="Hage H."/>
            <person name="Chaduli D."/>
            <person name="Favel A."/>
            <person name="Grisel S."/>
            <person name="Henrissat B."/>
            <person name="Herpoel-Gimbert I."/>
            <person name="Ruiz-Duenas F.J."/>
            <person name="Chevret D."/>
            <person name="Hainaut M."/>
            <person name="Lin J."/>
            <person name="Wang M."/>
            <person name="Pangilinan J."/>
            <person name="Lipzen A."/>
            <person name="Lesage-Meessen L."/>
            <person name="Navarro D."/>
            <person name="Riley R."/>
            <person name="Grigoriev I.V."/>
            <person name="Zhou S."/>
            <person name="Raouche S."/>
            <person name="Rosso M.N."/>
        </authorList>
    </citation>
    <scope>NUCLEOTIDE SEQUENCE [LARGE SCALE GENOMIC DNA]</scope>
    <source>
        <strain evidence="7 8">BRFM 1820</strain>
    </source>
</reference>
<dbReference type="AlphaFoldDB" id="A0A371DL35"/>
<dbReference type="OrthoDB" id="5954824at2759"/>
<dbReference type="CDD" id="cd00059">
    <property type="entry name" value="FH_FOX"/>
    <property type="match status" value="1"/>
</dbReference>
<dbReference type="GO" id="GO:0005634">
    <property type="term" value="C:nucleus"/>
    <property type="evidence" value="ECO:0007669"/>
    <property type="project" value="UniProtKB-SubCell"/>
</dbReference>
<feature type="DNA-binding region" description="Fork-head" evidence="3">
    <location>
        <begin position="234"/>
        <end position="327"/>
    </location>
</feature>
<feature type="domain" description="FHA" evidence="5">
    <location>
        <begin position="50"/>
        <end position="113"/>
    </location>
</feature>
<evidence type="ECO:0000256" key="4">
    <source>
        <dbReference type="SAM" id="MobiDB-lite"/>
    </source>
</evidence>
<name>A0A371DL35_9APHY</name>
<evidence type="ECO:0000256" key="3">
    <source>
        <dbReference type="PROSITE-ProRule" id="PRU00089"/>
    </source>
</evidence>
<evidence type="ECO:0000259" key="6">
    <source>
        <dbReference type="PROSITE" id="PS50039"/>
    </source>
</evidence>
<keyword evidence="8" id="KW-1185">Reference proteome</keyword>
<evidence type="ECO:0000256" key="1">
    <source>
        <dbReference type="ARBA" id="ARBA00023125"/>
    </source>
</evidence>
<sequence length="662" mass="70244">MASVVAQPQDTPMPVVSPPLEAGEPLPDKISAYYSLVFPNFTYYLQTLTVTIGRRCVPAGTASTSDNPQVDVDLGGLKSVSRLHAKIEYDEEEERFVLVVLGRNGAWVDGVWSGSGSKVPLSDRSQIQIASRTFHFVLPPPAPPEDSPSPSSESSGKRARSPSVDITTYSPPSSLPSESPPPAHVPIAAPKIPPLPESALPNSNAIPHKTNGKKRKKPDAPSPPLPAPEVMPPKPQLTYAQLCYRAIKALGGRASLQEICQWIKDTHDWYKYCSKDWESSVRHNLSSNPGFKKLARGKDEKGKGALWGIDEAHEQSFEELDARKGAVVGPGGKEGKLSGKKGKVVPLEPPLKRSVKGEAKNVPLPPPLTSTPLAFKTTNPTFPPVASTSTQPVVKTEPHTVQHVVKTEPTTVPLYSPPPPPLSPPAASPPPATSTLNASTGNVAPQASPPPSSGMPLSTPFPAIPASVRIPIIVGPVPAPPSGTSSPPKPIVLHENTLILNPEIFSHLTPQHVHDLEALGAQKALEILQAYIVRYYKEKLKADGARGRGRGRPRRGRGMPLGRGSTPAGASTRSETPASGPFTTAPLPPRLPKLEPSETLPSRDAYSSSMPPASASQPQAPVDAPSPIVVVDDDDPSEQSEEPVAKRRRLDGPGPAVDAMAT</sequence>
<feature type="region of interest" description="Disordered" evidence="4">
    <location>
        <begin position="1"/>
        <end position="20"/>
    </location>
</feature>
<dbReference type="STRING" id="139420.A0A371DL35"/>
<dbReference type="InterPro" id="IPR008984">
    <property type="entry name" value="SMAD_FHA_dom_sf"/>
</dbReference>
<feature type="compositionally biased region" description="Pro residues" evidence="4">
    <location>
        <begin position="138"/>
        <end position="147"/>
    </location>
</feature>
<feature type="compositionally biased region" description="Pro residues" evidence="4">
    <location>
        <begin position="220"/>
        <end position="232"/>
    </location>
</feature>
<evidence type="ECO:0000313" key="8">
    <source>
        <dbReference type="Proteomes" id="UP000256964"/>
    </source>
</evidence>